<reference evidence="3" key="1">
    <citation type="journal article" date="2014" name="Int. J. Syst. Evol. Microbiol.">
        <title>Complete genome sequence of Corynebacterium casei LMG S-19264T (=DSM 44701T), isolated from a smear-ripened cheese.</title>
        <authorList>
            <consortium name="US DOE Joint Genome Institute (JGI-PGF)"/>
            <person name="Walter F."/>
            <person name="Albersmeier A."/>
            <person name="Kalinowski J."/>
            <person name="Ruckert C."/>
        </authorList>
    </citation>
    <scope>NUCLEOTIDE SEQUENCE</scope>
    <source>
        <strain evidence="3">JCM 12580</strain>
    </source>
</reference>
<dbReference type="RefSeq" id="WP_188632225.1">
    <property type="nucleotide sequence ID" value="NZ_BMNQ01000011.1"/>
</dbReference>
<evidence type="ECO:0000313" key="3">
    <source>
        <dbReference type="EMBL" id="GGJ91306.1"/>
    </source>
</evidence>
<keyword evidence="4" id="KW-1185">Reference proteome</keyword>
<proteinExistence type="predicted"/>
<feature type="domain" description="VOC" evidence="2">
    <location>
        <begin position="4"/>
        <end position="130"/>
    </location>
</feature>
<name>A0A917PTP0_9BACI</name>
<accession>A0A917PTP0</accession>
<reference evidence="3" key="2">
    <citation type="submission" date="2020-09" db="EMBL/GenBank/DDBJ databases">
        <authorList>
            <person name="Sun Q."/>
            <person name="Ohkuma M."/>
        </authorList>
    </citation>
    <scope>NUCLEOTIDE SEQUENCE</scope>
    <source>
        <strain evidence="3">JCM 12580</strain>
    </source>
</reference>
<dbReference type="InterPro" id="IPR029068">
    <property type="entry name" value="Glyas_Bleomycin-R_OHBP_Dase"/>
</dbReference>
<dbReference type="Proteomes" id="UP000658382">
    <property type="component" value="Unassembled WGS sequence"/>
</dbReference>
<dbReference type="PANTHER" id="PTHR36113">
    <property type="entry name" value="LYASE, PUTATIVE-RELATED-RELATED"/>
    <property type="match status" value="1"/>
</dbReference>
<dbReference type="Gene3D" id="3.10.180.10">
    <property type="entry name" value="2,3-Dihydroxybiphenyl 1,2-Dioxygenase, domain 1"/>
    <property type="match status" value="1"/>
</dbReference>
<dbReference type="CDD" id="cd07242">
    <property type="entry name" value="VOC_BsYqjT"/>
    <property type="match status" value="1"/>
</dbReference>
<dbReference type="Pfam" id="PF00903">
    <property type="entry name" value="Glyoxalase"/>
    <property type="match status" value="1"/>
</dbReference>
<sequence>MLSGLHHIELYVSDLKKSSKFWGWFLEELGYSKYQEWDSGQSWKIDDTYIVLVQAEERFQDVSYHRCRVGINHMAFHAHSRTHVNEVTSRLKSMEVQILYEDLHPFAGGDNHYAVYFEDPDRIKVELVAPEEETDKNDGNY</sequence>
<dbReference type="GO" id="GO:0046872">
    <property type="term" value="F:metal ion binding"/>
    <property type="evidence" value="ECO:0007669"/>
    <property type="project" value="UniProtKB-KW"/>
</dbReference>
<dbReference type="SUPFAM" id="SSF54593">
    <property type="entry name" value="Glyoxalase/Bleomycin resistance protein/Dihydroxybiphenyl dioxygenase"/>
    <property type="match status" value="1"/>
</dbReference>
<keyword evidence="1" id="KW-0479">Metal-binding</keyword>
<dbReference type="InterPro" id="IPR051332">
    <property type="entry name" value="Fosfomycin_Res_Enzymes"/>
</dbReference>
<evidence type="ECO:0000256" key="1">
    <source>
        <dbReference type="ARBA" id="ARBA00022723"/>
    </source>
</evidence>
<dbReference type="EMBL" id="BMNQ01000011">
    <property type="protein sequence ID" value="GGJ91306.1"/>
    <property type="molecule type" value="Genomic_DNA"/>
</dbReference>
<evidence type="ECO:0000259" key="2">
    <source>
        <dbReference type="PROSITE" id="PS51819"/>
    </source>
</evidence>
<dbReference type="AlphaFoldDB" id="A0A917PTP0"/>
<comment type="caution">
    <text evidence="3">The sequence shown here is derived from an EMBL/GenBank/DDBJ whole genome shotgun (WGS) entry which is preliminary data.</text>
</comment>
<gene>
    <name evidence="3" type="primary">yqjT</name>
    <name evidence="3" type="ORF">GCM10007063_12430</name>
</gene>
<dbReference type="PROSITE" id="PS51819">
    <property type="entry name" value="VOC"/>
    <property type="match status" value="1"/>
</dbReference>
<evidence type="ECO:0000313" key="4">
    <source>
        <dbReference type="Proteomes" id="UP000658382"/>
    </source>
</evidence>
<organism evidence="3 4">
    <name type="scientific">Lentibacillus kapialis</name>
    <dbReference type="NCBI Taxonomy" id="340214"/>
    <lineage>
        <taxon>Bacteria</taxon>
        <taxon>Bacillati</taxon>
        <taxon>Bacillota</taxon>
        <taxon>Bacilli</taxon>
        <taxon>Bacillales</taxon>
        <taxon>Bacillaceae</taxon>
        <taxon>Lentibacillus</taxon>
    </lineage>
</organism>
<dbReference type="InterPro" id="IPR037523">
    <property type="entry name" value="VOC_core"/>
</dbReference>
<dbReference type="InterPro" id="IPR004360">
    <property type="entry name" value="Glyas_Fos-R_dOase_dom"/>
</dbReference>
<protein>
    <recommendedName>
        <fullName evidence="2">VOC domain-containing protein</fullName>
    </recommendedName>
</protein>
<dbReference type="PANTHER" id="PTHR36113:SF6">
    <property type="entry name" value="FOSFOMYCIN RESISTANCE PROTEIN FOSX"/>
    <property type="match status" value="1"/>
</dbReference>